<evidence type="ECO:0000256" key="3">
    <source>
        <dbReference type="HAMAP-Rule" id="MF_01805"/>
    </source>
</evidence>
<dbReference type="eggNOG" id="COG1354">
    <property type="taxonomic scope" value="Bacteria"/>
</dbReference>
<sequence>MAEINVKIDVFEGPLDLLLHLIQQLELDIYDIPMAEVTAQYLAYLHTMKELELDIAGDYLVMAATLMAIKSKMLLPKQELILDDEDESFYEDGEDPRDALVEQLLEYRKYKYAATVLKDKEEERSQYYTKTPTNLQHLQTEVPLKSEQITTIDLFMAFHEMLTKKNRKIPMQTKIKAEEITIDDKMKLILNKLNSHQSRNGLLFEEFFDATTKSELVTTFMALLELIKEGTIRINQEEICGDILVFENQESVNQGEGKNE</sequence>
<dbReference type="PANTHER" id="PTHR33969:SF2">
    <property type="entry name" value="SEGREGATION AND CONDENSATION PROTEIN A"/>
    <property type="match status" value="1"/>
</dbReference>
<comment type="function">
    <text evidence="3">Participates in chromosomal partition during cell division. May act via the formation of a condensin-like complex containing Smc and ScpB that pull DNA away from mid-cell into both cell halves.</text>
</comment>
<keyword evidence="3" id="KW-0132">Cell division</keyword>
<dbReference type="HAMAP" id="MF_01805">
    <property type="entry name" value="ScpA"/>
    <property type="match status" value="1"/>
</dbReference>
<evidence type="ECO:0000313" key="4">
    <source>
        <dbReference type="EMBL" id="KRN54391.1"/>
    </source>
</evidence>
<comment type="subcellular location">
    <subcellularLocation>
        <location evidence="3">Cytoplasm</location>
    </subcellularLocation>
    <text evidence="3">Associated with two foci at the outer edges of the nucleoid region in young cells, and at four foci within both cell halves in older cells.</text>
</comment>
<dbReference type="GO" id="GO:0051301">
    <property type="term" value="P:cell division"/>
    <property type="evidence" value="ECO:0007669"/>
    <property type="project" value="UniProtKB-KW"/>
</dbReference>
<comment type="similarity">
    <text evidence="3">Belongs to the ScpA family.</text>
</comment>
<evidence type="ECO:0000256" key="1">
    <source>
        <dbReference type="ARBA" id="ARBA00022829"/>
    </source>
</evidence>
<dbReference type="NCBIfam" id="NF000995">
    <property type="entry name" value="PRK00104.1-4"/>
    <property type="match status" value="1"/>
</dbReference>
<dbReference type="Pfam" id="PF02616">
    <property type="entry name" value="SMC_ScpA"/>
    <property type="match status" value="1"/>
</dbReference>
<dbReference type="PANTHER" id="PTHR33969">
    <property type="entry name" value="SEGREGATION AND CONDENSATION PROTEIN A"/>
    <property type="match status" value="1"/>
</dbReference>
<dbReference type="EMBL" id="JQBS01000035">
    <property type="protein sequence ID" value="KRN54391.1"/>
    <property type="molecule type" value="Genomic_DNA"/>
</dbReference>
<comment type="caution">
    <text evidence="4">The sequence shown here is derived from an EMBL/GenBank/DDBJ whole genome shotgun (WGS) entry which is preliminary data.</text>
</comment>
<dbReference type="InterPro" id="IPR023093">
    <property type="entry name" value="ScpA-like_C"/>
</dbReference>
<comment type="subunit">
    <text evidence="3">Component of a cohesin-like complex composed of ScpA, ScpB and the Smc homodimer, in which ScpA and ScpB bind to the head domain of Smc. The presence of the three proteins is required for the association of the complex with DNA.</text>
</comment>
<name>A0A0R2HW94_CARDV</name>
<dbReference type="GeneID" id="89588967"/>
<organism evidence="4 5">
    <name type="scientific">Carnobacterium divergens DSM 20623</name>
    <dbReference type="NCBI Taxonomy" id="1449336"/>
    <lineage>
        <taxon>Bacteria</taxon>
        <taxon>Bacillati</taxon>
        <taxon>Bacillota</taxon>
        <taxon>Bacilli</taxon>
        <taxon>Lactobacillales</taxon>
        <taxon>Carnobacteriaceae</taxon>
        <taxon>Carnobacterium</taxon>
    </lineage>
</organism>
<dbReference type="InterPro" id="IPR003768">
    <property type="entry name" value="ScpA"/>
</dbReference>
<proteinExistence type="inferred from homology"/>
<keyword evidence="5" id="KW-1185">Reference proteome</keyword>
<reference evidence="4 5" key="1">
    <citation type="journal article" date="2015" name="Genome Announc.">
        <title>Expanding the biotechnology potential of lactobacilli through comparative genomics of 213 strains and associated genera.</title>
        <authorList>
            <person name="Sun Z."/>
            <person name="Harris H.M."/>
            <person name="McCann A."/>
            <person name="Guo C."/>
            <person name="Argimon S."/>
            <person name="Zhang W."/>
            <person name="Yang X."/>
            <person name="Jeffery I.B."/>
            <person name="Cooney J.C."/>
            <person name="Kagawa T.F."/>
            <person name="Liu W."/>
            <person name="Song Y."/>
            <person name="Salvetti E."/>
            <person name="Wrobel A."/>
            <person name="Rasinkangas P."/>
            <person name="Parkhill J."/>
            <person name="Rea M.C."/>
            <person name="O'Sullivan O."/>
            <person name="Ritari J."/>
            <person name="Douillard F.P."/>
            <person name="Paul Ross R."/>
            <person name="Yang R."/>
            <person name="Briner A.E."/>
            <person name="Felis G.E."/>
            <person name="de Vos W.M."/>
            <person name="Barrangou R."/>
            <person name="Klaenhammer T.R."/>
            <person name="Caufield P.W."/>
            <person name="Cui Y."/>
            <person name="Zhang H."/>
            <person name="O'Toole P.W."/>
        </authorList>
    </citation>
    <scope>NUCLEOTIDE SEQUENCE [LARGE SCALE GENOMIC DNA]</scope>
    <source>
        <strain evidence="4 5">DSM 20623</strain>
    </source>
</reference>
<dbReference type="PATRIC" id="fig|1449336.4.peg.2009"/>
<evidence type="ECO:0000256" key="2">
    <source>
        <dbReference type="ARBA" id="ARBA00044777"/>
    </source>
</evidence>
<evidence type="ECO:0000313" key="5">
    <source>
        <dbReference type="Proteomes" id="UP000051658"/>
    </source>
</evidence>
<dbReference type="RefSeq" id="WP_034569525.1">
    <property type="nucleotide sequence ID" value="NZ_JQBS01000035.1"/>
</dbReference>
<dbReference type="Gene3D" id="1.10.10.580">
    <property type="entry name" value="Structural maintenance of chromosome 1. Chain E"/>
    <property type="match status" value="1"/>
</dbReference>
<keyword evidence="3" id="KW-0131">Cell cycle</keyword>
<keyword evidence="1 3" id="KW-0159">Chromosome partition</keyword>
<dbReference type="Proteomes" id="UP000051658">
    <property type="component" value="Unassembled WGS sequence"/>
</dbReference>
<dbReference type="AlphaFoldDB" id="A0A0R2HW94"/>
<accession>A0A0R2HW94</accession>
<dbReference type="GO" id="GO:0005737">
    <property type="term" value="C:cytoplasm"/>
    <property type="evidence" value="ECO:0007669"/>
    <property type="project" value="UniProtKB-SubCell"/>
</dbReference>
<dbReference type="GO" id="GO:0006260">
    <property type="term" value="P:DNA replication"/>
    <property type="evidence" value="ECO:0007669"/>
    <property type="project" value="UniProtKB-UniRule"/>
</dbReference>
<dbReference type="Gene3D" id="6.10.250.2410">
    <property type="match status" value="1"/>
</dbReference>
<protein>
    <recommendedName>
        <fullName evidence="2 3">Segregation and condensation protein A</fullName>
    </recommendedName>
</protein>
<gene>
    <name evidence="3" type="primary">scpA</name>
    <name evidence="4" type="ORF">IV74_GL001972</name>
</gene>
<keyword evidence="3" id="KW-0963">Cytoplasm</keyword>
<dbReference type="GO" id="GO:0007059">
    <property type="term" value="P:chromosome segregation"/>
    <property type="evidence" value="ECO:0007669"/>
    <property type="project" value="UniProtKB-UniRule"/>
</dbReference>